<evidence type="ECO:0000256" key="5">
    <source>
        <dbReference type="ARBA" id="ARBA00022898"/>
    </source>
</evidence>
<dbReference type="NCBIfam" id="TIGR00709">
    <property type="entry name" value="dat"/>
    <property type="match status" value="1"/>
</dbReference>
<comment type="similarity">
    <text evidence="2 6">Belongs to the class-III pyridoxal-phosphate-dependent aminotransferase family.</text>
</comment>
<evidence type="ECO:0000256" key="1">
    <source>
        <dbReference type="ARBA" id="ARBA00001933"/>
    </source>
</evidence>
<protein>
    <submittedName>
        <fullName evidence="7">Diaminobutyrate aminotransferase apoenzyme</fullName>
    </submittedName>
</protein>
<comment type="cofactor">
    <cofactor evidence="1">
        <name>pyridoxal 5'-phosphate</name>
        <dbReference type="ChEBI" id="CHEBI:597326"/>
    </cofactor>
</comment>
<reference evidence="8" key="1">
    <citation type="submission" date="2017-02" db="EMBL/GenBank/DDBJ databases">
        <authorList>
            <person name="Varghese N."/>
            <person name="Submissions S."/>
        </authorList>
    </citation>
    <scope>NUCLEOTIDE SEQUENCE [LARGE SCALE GENOMIC DNA]</scope>
    <source>
        <strain evidence="8">DSM 22224</strain>
    </source>
</reference>
<keyword evidence="3 7" id="KW-0032">Aminotransferase</keyword>
<dbReference type="InterPro" id="IPR005814">
    <property type="entry name" value="Aminotrans_3"/>
</dbReference>
<accession>A0A1T4T6I1</accession>
<evidence type="ECO:0000313" key="8">
    <source>
        <dbReference type="Proteomes" id="UP000190367"/>
    </source>
</evidence>
<dbReference type="SUPFAM" id="SSF53383">
    <property type="entry name" value="PLP-dependent transferases"/>
    <property type="match status" value="1"/>
</dbReference>
<sequence length="467" mass="51777">MNKFDAFHLAQQPDIVTGAVPGPRSEALIARQQALESSIVSYPKGLPIALKRAKGAIVEDVDGNRFIDFFSMAGVLNVGHVNPYVLEYVKKQQEELVHALDFPTENKLDLIEKILREIPEPARAQFKVAFCASTGSDAVEAAIKLAKHKTGREGVIAFHGSYHGMTSGALSVTSHTQLKSGFKSLLPNVTFIPYSYCYRCPFNHQKESCKLDCAEYLRYLLENPHSGMVKPAAIIVEPIQGEGGTVIPKEGFLEKIIHIARKHEVVVIFDEIQSGFFRTGEFMAYNNSDLLPDIITMSKGLGGIGFPVSAIVYNKSVESWGAGDHIGTFRGNQVSIAGGNGAFDFIKEYEVEAHVKEMGAYLLTRLQQLMEQFSCIGDVRGKGLFVGVEYVKDRYTRKPDAELVKKLRQECLRRGLIFETGGHYNNVVRFLPPLIVNREIIDHALRIFEDAHHAVIGQPVADTITQI</sequence>
<dbReference type="InterPro" id="IPR015421">
    <property type="entry name" value="PyrdxlP-dep_Trfase_major"/>
</dbReference>
<dbReference type="PANTHER" id="PTHR43552">
    <property type="entry name" value="DIAMINOBUTYRATE--2-OXOGLUTARATE AMINOTRANSFERASE"/>
    <property type="match status" value="1"/>
</dbReference>
<dbReference type="Pfam" id="PF00202">
    <property type="entry name" value="Aminotran_3"/>
    <property type="match status" value="1"/>
</dbReference>
<dbReference type="Proteomes" id="UP000190367">
    <property type="component" value="Unassembled WGS sequence"/>
</dbReference>
<evidence type="ECO:0000256" key="3">
    <source>
        <dbReference type="ARBA" id="ARBA00022576"/>
    </source>
</evidence>
<dbReference type="PANTHER" id="PTHR43552:SF1">
    <property type="entry name" value="DIAMINOBUTYRATE--2-OXOGLUTARATE AMINOTRANSFERASE"/>
    <property type="match status" value="1"/>
</dbReference>
<keyword evidence="8" id="KW-1185">Reference proteome</keyword>
<dbReference type="AlphaFoldDB" id="A0A1T4T6I1"/>
<dbReference type="EMBL" id="FUWZ01000004">
    <property type="protein sequence ID" value="SKA35768.1"/>
    <property type="molecule type" value="Genomic_DNA"/>
</dbReference>
<dbReference type="OrthoDB" id="730777at2"/>
<dbReference type="RefSeq" id="WP_078671378.1">
    <property type="nucleotide sequence ID" value="NZ_FUWZ01000004.1"/>
</dbReference>
<dbReference type="InterPro" id="IPR015422">
    <property type="entry name" value="PyrdxlP-dep_Trfase_small"/>
</dbReference>
<keyword evidence="5 6" id="KW-0663">Pyridoxal phosphate</keyword>
<name>A0A1T4T6I1_9BACT</name>
<evidence type="ECO:0000256" key="4">
    <source>
        <dbReference type="ARBA" id="ARBA00022679"/>
    </source>
</evidence>
<dbReference type="STRING" id="634771.SAMN04488128_1044"/>
<evidence type="ECO:0000313" key="7">
    <source>
        <dbReference type="EMBL" id="SKA35768.1"/>
    </source>
</evidence>
<dbReference type="PROSITE" id="PS00600">
    <property type="entry name" value="AA_TRANSFER_CLASS_3"/>
    <property type="match status" value="1"/>
</dbReference>
<dbReference type="CDD" id="cd00610">
    <property type="entry name" value="OAT_like"/>
    <property type="match status" value="1"/>
</dbReference>
<keyword evidence="4 7" id="KW-0808">Transferase</keyword>
<evidence type="ECO:0000256" key="2">
    <source>
        <dbReference type="ARBA" id="ARBA00008954"/>
    </source>
</evidence>
<dbReference type="InterPro" id="IPR015424">
    <property type="entry name" value="PyrdxlP-dep_Trfase"/>
</dbReference>
<dbReference type="Gene3D" id="3.90.1150.10">
    <property type="entry name" value="Aspartate Aminotransferase, domain 1"/>
    <property type="match status" value="1"/>
</dbReference>
<organism evidence="7 8">
    <name type="scientific">Chitinophaga eiseniae</name>
    <dbReference type="NCBI Taxonomy" id="634771"/>
    <lineage>
        <taxon>Bacteria</taxon>
        <taxon>Pseudomonadati</taxon>
        <taxon>Bacteroidota</taxon>
        <taxon>Chitinophagia</taxon>
        <taxon>Chitinophagales</taxon>
        <taxon>Chitinophagaceae</taxon>
        <taxon>Chitinophaga</taxon>
    </lineage>
</organism>
<dbReference type="FunFam" id="3.40.640.10:FF:000004">
    <property type="entry name" value="Acetylornithine aminotransferase"/>
    <property type="match status" value="1"/>
</dbReference>
<proteinExistence type="inferred from homology"/>
<dbReference type="GO" id="GO:0008483">
    <property type="term" value="F:transaminase activity"/>
    <property type="evidence" value="ECO:0007669"/>
    <property type="project" value="UniProtKB-KW"/>
</dbReference>
<gene>
    <name evidence="7" type="ORF">SAMN04488128_1044</name>
</gene>
<dbReference type="InterPro" id="IPR049704">
    <property type="entry name" value="Aminotrans_3_PPA_site"/>
</dbReference>
<dbReference type="PIRSF" id="PIRSF000521">
    <property type="entry name" value="Transaminase_4ab_Lys_Orn"/>
    <property type="match status" value="1"/>
</dbReference>
<dbReference type="InterPro" id="IPR004637">
    <property type="entry name" value="Dat"/>
</dbReference>
<dbReference type="GO" id="GO:0030170">
    <property type="term" value="F:pyridoxal phosphate binding"/>
    <property type="evidence" value="ECO:0007669"/>
    <property type="project" value="InterPro"/>
</dbReference>
<evidence type="ECO:0000256" key="6">
    <source>
        <dbReference type="RuleBase" id="RU003560"/>
    </source>
</evidence>
<dbReference type="Gene3D" id="3.40.640.10">
    <property type="entry name" value="Type I PLP-dependent aspartate aminotransferase-like (Major domain)"/>
    <property type="match status" value="1"/>
</dbReference>